<dbReference type="Gene3D" id="3.40.50.261">
    <property type="entry name" value="Succinyl-CoA synthetase domains"/>
    <property type="match status" value="1"/>
</dbReference>
<keyword evidence="8" id="KW-0496">Mitochondrion</keyword>
<dbReference type="GO" id="GO:0004775">
    <property type="term" value="F:succinate-CoA ligase (ADP-forming) activity"/>
    <property type="evidence" value="ECO:0007669"/>
    <property type="project" value="UniProtKB-UniRule"/>
</dbReference>
<sequence length="439" mass="47591">MLNRIFHSPAILSLSRKQQIQHVRHLNLHEYQSMDIMKEYGIRIPQGLPAQTPEEADNAYKQIVGNKSDADVVIKAQALTGGRGLGHFTNGFKGGVHMCTKPEDAKTFASKMIGHTLVTKQTGERGIQVAKVLLMERVYMRREMYFSILMDRASQGPVIVASPAGGTSIEDVAAATPELIFKQVIDIQTGPTEDQVDFLVEKLGCNAESKSKMAEMIRNLYNMFIGVDATLVEINPLAETPAGDVLACDAKINFDDNAAFRHKDIFAKRDKTQEDPREVEASAFDLNYIGLDGNIGCLVNGAGLAMATMDIISLFGGSPANFLDVGGGATEAQVKKAFEILNADDQVKSILVNIFGGIMRCDVIAAGIIAAARDLDLEKPIIVRLQGTNVEKARQLIADSGFKMIVADNLDDAAQKAVKIAGIVSQAQEANLRVTLESK</sequence>
<evidence type="ECO:0000256" key="1">
    <source>
        <dbReference type="ARBA" id="ARBA00005064"/>
    </source>
</evidence>
<dbReference type="EC" id="6.2.1.5" evidence="8"/>
<comment type="subunit">
    <text evidence="7">Heterodimer of an alpha and a beta subunit. The beta subunit determines specificity for GTP.</text>
</comment>
<keyword evidence="4 8" id="KW-0479">Metal-binding</keyword>
<dbReference type="Pfam" id="PF00549">
    <property type="entry name" value="Ligase_CoA"/>
    <property type="match status" value="1"/>
</dbReference>
<evidence type="ECO:0000313" key="12">
    <source>
        <dbReference type="EMBL" id="CCA21331.1"/>
    </source>
</evidence>
<gene>
    <name evidence="12" type="ORF">ALNC14_074740</name>
</gene>
<keyword evidence="5 8" id="KW-0547">Nucleotide-binding</keyword>
<dbReference type="AlphaFoldDB" id="F0WJ84"/>
<dbReference type="GO" id="GO:0006099">
    <property type="term" value="P:tricarboxylic acid cycle"/>
    <property type="evidence" value="ECO:0007669"/>
    <property type="project" value="UniProtKB-UniRule"/>
</dbReference>
<feature type="binding site" evidence="8">
    <location>
        <position position="300"/>
    </location>
    <ligand>
        <name>substrate</name>
        <note>ligand shared with subunit alpha</note>
    </ligand>
</feature>
<dbReference type="Pfam" id="PF08442">
    <property type="entry name" value="ATP-grasp_2"/>
    <property type="match status" value="1"/>
</dbReference>
<feature type="binding site" evidence="8">
    <location>
        <position position="235"/>
    </location>
    <ligand>
        <name>Mg(2+)</name>
        <dbReference type="ChEBI" id="CHEBI:18420"/>
    </ligand>
</feature>
<dbReference type="EMBL" id="FR824164">
    <property type="protein sequence ID" value="CCA21331.1"/>
    <property type="molecule type" value="Genomic_DNA"/>
</dbReference>
<accession>F0WJ84</accession>
<evidence type="ECO:0000256" key="3">
    <source>
        <dbReference type="ARBA" id="ARBA00022598"/>
    </source>
</evidence>
<reference evidence="12" key="2">
    <citation type="submission" date="2011-02" db="EMBL/GenBank/DDBJ databases">
        <authorList>
            <person name="MacLean D."/>
        </authorList>
    </citation>
    <scope>NUCLEOTIDE SEQUENCE</scope>
</reference>
<dbReference type="InterPro" id="IPR013650">
    <property type="entry name" value="ATP-grasp_succ-CoA_synth-type"/>
</dbReference>
<dbReference type="InterPro" id="IPR005809">
    <property type="entry name" value="Succ_CoA_ligase-like_bsu"/>
</dbReference>
<keyword evidence="3 8" id="KW-0436">Ligase</keyword>
<dbReference type="HOGENOM" id="CLU_037430_0_0_1"/>
<dbReference type="GO" id="GO:0006104">
    <property type="term" value="P:succinyl-CoA metabolic process"/>
    <property type="evidence" value="ECO:0007669"/>
    <property type="project" value="TreeGrafter"/>
</dbReference>
<proteinExistence type="inferred from homology"/>
<dbReference type="PANTHER" id="PTHR11815:SF10">
    <property type="entry name" value="SUCCINATE--COA LIGASE [GDP-FORMING] SUBUNIT BETA, MITOCHONDRIAL"/>
    <property type="match status" value="1"/>
</dbReference>
<dbReference type="Gene3D" id="3.30.470.20">
    <property type="entry name" value="ATP-grasp fold, B domain"/>
    <property type="match status" value="1"/>
</dbReference>
<keyword evidence="8" id="KW-0067">ATP-binding</keyword>
<dbReference type="InterPro" id="IPR017866">
    <property type="entry name" value="Succ-CoA_synthase_bsu_CS"/>
</dbReference>
<name>F0WJ84_9STRA</name>
<organism evidence="12">
    <name type="scientific">Albugo laibachii Nc14</name>
    <dbReference type="NCBI Taxonomy" id="890382"/>
    <lineage>
        <taxon>Eukaryota</taxon>
        <taxon>Sar</taxon>
        <taxon>Stramenopiles</taxon>
        <taxon>Oomycota</taxon>
        <taxon>Peronosporomycetes</taxon>
        <taxon>Albuginales</taxon>
        <taxon>Albuginaceae</taxon>
        <taxon>Albugo</taxon>
    </lineage>
</organism>
<feature type="domain" description="ATP-citrate synthase/succinyl-CoA ligase C-terminal" evidence="10">
    <location>
        <begin position="298"/>
        <end position="418"/>
    </location>
</feature>
<evidence type="ECO:0000256" key="8">
    <source>
        <dbReference type="HAMAP-Rule" id="MF_03219"/>
    </source>
</evidence>
<comment type="cofactor">
    <cofactor evidence="8">
        <name>Mg(2+)</name>
        <dbReference type="ChEBI" id="CHEBI:18420"/>
    </cofactor>
    <text evidence="8">Binds 1 Mg(2+) ion per subunit.</text>
</comment>
<dbReference type="SUPFAM" id="SSF52210">
    <property type="entry name" value="Succinyl-CoA synthetase domains"/>
    <property type="match status" value="1"/>
</dbReference>
<dbReference type="InterPro" id="IPR016102">
    <property type="entry name" value="Succinyl-CoA_synth-like"/>
</dbReference>
<dbReference type="HAMAP" id="MF_00558">
    <property type="entry name" value="Succ_CoA_beta"/>
    <property type="match status" value="1"/>
</dbReference>
<comment type="pathway">
    <text evidence="1 8">Carbohydrate metabolism; tricarboxylic acid cycle; succinate from succinyl-CoA (ligase route): step 1/1.</text>
</comment>
<dbReference type="UniPathway" id="UPA00223">
    <property type="reaction ID" value="UER00999"/>
</dbReference>
<keyword evidence="6 8" id="KW-0460">Magnesium</keyword>
<comment type="function">
    <text evidence="8">Succinyl-CoA synthetase functions in the citric acid cycle (TCA), coupling the hydrolysis of succinyl-CoA to the synthesis of ATP and thus represents the only step of substrate-level phosphorylation in the TCA. The beta subunit provides nucleotide specificity of the enzyme and binds the substrate succinate, while the binding sites for coenzyme A and phosphate are found in the alpha subunit.</text>
</comment>
<dbReference type="NCBIfam" id="NF001913">
    <property type="entry name" value="PRK00696.1"/>
    <property type="match status" value="1"/>
</dbReference>
<dbReference type="NCBIfam" id="TIGR01016">
    <property type="entry name" value="sucCoAbeta"/>
    <property type="match status" value="1"/>
</dbReference>
<dbReference type="SUPFAM" id="SSF56059">
    <property type="entry name" value="Glutathione synthetase ATP-binding domain-like"/>
    <property type="match status" value="1"/>
</dbReference>
<evidence type="ECO:0000256" key="9">
    <source>
        <dbReference type="RuleBase" id="RU361258"/>
    </source>
</evidence>
<dbReference type="FunFam" id="3.30.470.20:FF:000002">
    <property type="entry name" value="Succinate--CoA ligase [ADP-forming] subunit beta"/>
    <property type="match status" value="1"/>
</dbReference>
<dbReference type="PANTHER" id="PTHR11815">
    <property type="entry name" value="SUCCINYL-COA SYNTHETASE BETA CHAIN"/>
    <property type="match status" value="1"/>
</dbReference>
<dbReference type="PIRSF" id="PIRSF001554">
    <property type="entry name" value="SucCS_beta"/>
    <property type="match status" value="1"/>
</dbReference>
<comment type="similarity">
    <text evidence="8 9">Belongs to the succinate/malate CoA ligase beta subunit family.</text>
</comment>
<evidence type="ECO:0000256" key="7">
    <source>
        <dbReference type="ARBA" id="ARBA00063570"/>
    </source>
</evidence>
<evidence type="ECO:0000259" key="11">
    <source>
        <dbReference type="Pfam" id="PF08442"/>
    </source>
</evidence>
<dbReference type="GO" id="GO:0005524">
    <property type="term" value="F:ATP binding"/>
    <property type="evidence" value="ECO:0007669"/>
    <property type="project" value="UniProtKB-UniRule"/>
</dbReference>
<dbReference type="GO" id="GO:0005739">
    <property type="term" value="C:mitochondrion"/>
    <property type="evidence" value="ECO:0007669"/>
    <property type="project" value="UniProtKB-SubCell"/>
</dbReference>
<dbReference type="InterPro" id="IPR013815">
    <property type="entry name" value="ATP_grasp_subdomain_1"/>
</dbReference>
<feature type="binding site" evidence="8">
    <location>
        <position position="75"/>
    </location>
    <ligand>
        <name>ATP</name>
        <dbReference type="ChEBI" id="CHEBI:30616"/>
    </ligand>
</feature>
<feature type="binding site" evidence="8">
    <location>
        <position position="143"/>
    </location>
    <ligand>
        <name>ATP</name>
        <dbReference type="ChEBI" id="CHEBI:30616"/>
    </ligand>
</feature>
<dbReference type="FunFam" id="3.30.1490.20:FF:000004">
    <property type="entry name" value="Succinate--CoA ligase [ADP-forming] subunit beta, mitochondrial"/>
    <property type="match status" value="1"/>
</dbReference>
<evidence type="ECO:0000256" key="2">
    <source>
        <dbReference type="ARBA" id="ARBA00022532"/>
    </source>
</evidence>
<dbReference type="GO" id="GO:0000287">
    <property type="term" value="F:magnesium ion binding"/>
    <property type="evidence" value="ECO:0007669"/>
    <property type="project" value="UniProtKB-UniRule"/>
</dbReference>
<evidence type="ECO:0000256" key="4">
    <source>
        <dbReference type="ARBA" id="ARBA00022723"/>
    </source>
</evidence>
<dbReference type="Gene3D" id="3.30.1490.20">
    <property type="entry name" value="ATP-grasp fold, A domain"/>
    <property type="match status" value="1"/>
</dbReference>
<dbReference type="FunFam" id="3.40.50.261:FF:000001">
    <property type="entry name" value="Succinate--CoA ligase [ADP-forming] subunit beta"/>
    <property type="match status" value="1"/>
</dbReference>
<keyword evidence="2 8" id="KW-0816">Tricarboxylic acid cycle</keyword>
<dbReference type="PROSITE" id="PS01217">
    <property type="entry name" value="SUCCINYL_COA_LIG_3"/>
    <property type="match status" value="1"/>
</dbReference>
<protein>
    <recommendedName>
        <fullName evidence="8">Succinate--CoA ligase [ADP-forming] subunit beta, mitochondrial</fullName>
        <ecNumber evidence="8">6.2.1.5</ecNumber>
    </recommendedName>
    <alternativeName>
        <fullName evidence="8">Succinyl-CoA synthetase beta chain</fullName>
        <shortName evidence="8">SCS-beta</shortName>
    </alternativeName>
</protein>
<comment type="subcellular location">
    <subcellularLocation>
        <location evidence="8">Mitochondrion</location>
    </subcellularLocation>
</comment>
<evidence type="ECO:0000256" key="6">
    <source>
        <dbReference type="ARBA" id="ARBA00022842"/>
    </source>
</evidence>
<reference evidence="12" key="1">
    <citation type="journal article" date="2011" name="PLoS Biol.">
        <title>Gene gain and loss during evolution of obligate parasitism in the white rust pathogen of Arabidopsis thaliana.</title>
        <authorList>
            <person name="Kemen E."/>
            <person name="Gardiner A."/>
            <person name="Schultz-Larsen T."/>
            <person name="Kemen A.C."/>
            <person name="Balmuth A.L."/>
            <person name="Robert-Seilaniantz A."/>
            <person name="Bailey K."/>
            <person name="Holub E."/>
            <person name="Studholme D.J."/>
            <person name="Maclean D."/>
            <person name="Jones J.D."/>
        </authorList>
    </citation>
    <scope>NUCLEOTIDE SEQUENCE</scope>
</reference>
<evidence type="ECO:0000259" key="10">
    <source>
        <dbReference type="Pfam" id="PF00549"/>
    </source>
</evidence>
<comment type="catalytic activity">
    <reaction evidence="8">
        <text>succinate + ATP + CoA = succinyl-CoA + ADP + phosphate</text>
        <dbReference type="Rhea" id="RHEA:17661"/>
        <dbReference type="ChEBI" id="CHEBI:30031"/>
        <dbReference type="ChEBI" id="CHEBI:30616"/>
        <dbReference type="ChEBI" id="CHEBI:43474"/>
        <dbReference type="ChEBI" id="CHEBI:57287"/>
        <dbReference type="ChEBI" id="CHEBI:57292"/>
        <dbReference type="ChEBI" id="CHEBI:456216"/>
        <dbReference type="EC" id="6.2.1.5"/>
    </reaction>
</comment>
<dbReference type="InterPro" id="IPR005811">
    <property type="entry name" value="SUCC_ACL_C"/>
</dbReference>
<feature type="binding site" evidence="8">
    <location>
        <begin position="357"/>
        <end position="359"/>
    </location>
    <ligand>
        <name>substrate</name>
        <note>ligand shared with subunit alpha</note>
    </ligand>
</feature>
<dbReference type="GO" id="GO:0042709">
    <property type="term" value="C:succinate-CoA ligase complex"/>
    <property type="evidence" value="ECO:0007669"/>
    <property type="project" value="TreeGrafter"/>
</dbReference>
<feature type="domain" description="ATP-grasp fold succinyl-CoA synthetase-type" evidence="11">
    <location>
        <begin position="27"/>
        <end position="238"/>
    </location>
</feature>
<feature type="binding site" evidence="8">
    <location>
        <begin position="82"/>
        <end position="84"/>
    </location>
    <ligand>
        <name>ATP</name>
        <dbReference type="ChEBI" id="CHEBI:30616"/>
    </ligand>
</feature>
<feature type="binding site" evidence="8">
    <location>
        <position position="249"/>
    </location>
    <ligand>
        <name>Mg(2+)</name>
        <dbReference type="ChEBI" id="CHEBI:18420"/>
    </ligand>
</feature>
<evidence type="ECO:0000256" key="5">
    <source>
        <dbReference type="ARBA" id="ARBA00022741"/>
    </source>
</evidence>